<dbReference type="PANTHER" id="PTHR12773:SF0">
    <property type="entry name" value="MULTIFUNCTIONAL METHYLTRANSFERASE SUBUNIT TRM112-LIKE PROTEIN"/>
    <property type="match status" value="1"/>
</dbReference>
<dbReference type="Proteomes" id="UP000005237">
    <property type="component" value="Unassembled WGS sequence"/>
</dbReference>
<organism evidence="2 3">
    <name type="scientific">Caenorhabditis japonica</name>
    <dbReference type="NCBI Taxonomy" id="281687"/>
    <lineage>
        <taxon>Eukaryota</taxon>
        <taxon>Metazoa</taxon>
        <taxon>Ecdysozoa</taxon>
        <taxon>Nematoda</taxon>
        <taxon>Chromadorea</taxon>
        <taxon>Rhabditida</taxon>
        <taxon>Rhabditina</taxon>
        <taxon>Rhabditomorpha</taxon>
        <taxon>Rhabditoidea</taxon>
        <taxon>Rhabditidae</taxon>
        <taxon>Peloderinae</taxon>
        <taxon>Caenorhabditis</taxon>
    </lineage>
</organism>
<dbReference type="GO" id="GO:0030488">
    <property type="term" value="P:tRNA methylation"/>
    <property type="evidence" value="ECO:0007669"/>
    <property type="project" value="TreeGrafter"/>
</dbReference>
<dbReference type="GO" id="GO:0070476">
    <property type="term" value="P:rRNA (guanine-N7)-methylation"/>
    <property type="evidence" value="ECO:0007669"/>
    <property type="project" value="TreeGrafter"/>
</dbReference>
<dbReference type="InterPro" id="IPR039127">
    <property type="entry name" value="Trm112"/>
</dbReference>
<name>A0A8R1HUW9_CAEJA</name>
<sequence>MKLFVHNFMSSRFLKNVTVGYPLELVVKQFEERDIEYDRQSTITMLEKVQYDGLLVAAAAMNLSASIPAEKPAKWEELSDDELKQMGIRTISSTFLLIFALVFGTQKVTSTFCENYVTCMEQLEIKQHECLALDRNVRLRSSDLCSRQKWDQKLELNALHMRRAEMAKDCAQKHHQDAELAESTLDEETRKQCESLHEKFQFAKLSSTQNSMTSSSAARKKRATGKRNKRETTKKNSSSKATECRNAAKLWHKQCSALAKCCPLAEECKQSTMEIMNQIYEGRHKLHDMHRNNCV</sequence>
<evidence type="ECO:0000313" key="3">
    <source>
        <dbReference type="Proteomes" id="UP000005237"/>
    </source>
</evidence>
<feature type="compositionally biased region" description="Basic residues" evidence="1">
    <location>
        <begin position="218"/>
        <end position="229"/>
    </location>
</feature>
<evidence type="ECO:0000256" key="1">
    <source>
        <dbReference type="SAM" id="MobiDB-lite"/>
    </source>
</evidence>
<dbReference type="PANTHER" id="PTHR12773">
    <property type="entry name" value="UPF0315 PROTEIN-RELATED"/>
    <property type="match status" value="1"/>
</dbReference>
<dbReference type="GO" id="GO:0046982">
    <property type="term" value="F:protein heterodimerization activity"/>
    <property type="evidence" value="ECO:0007669"/>
    <property type="project" value="InterPro"/>
</dbReference>
<dbReference type="AlphaFoldDB" id="A0A8R1HUW9"/>
<reference evidence="2" key="2">
    <citation type="submission" date="2022-06" db="UniProtKB">
        <authorList>
            <consortium name="EnsemblMetazoa"/>
        </authorList>
    </citation>
    <scope>IDENTIFICATION</scope>
    <source>
        <strain evidence="2">DF5081</strain>
    </source>
</reference>
<feature type="compositionally biased region" description="Low complexity" evidence="1">
    <location>
        <begin position="206"/>
        <end position="216"/>
    </location>
</feature>
<dbReference type="EnsemblMetazoa" id="CJA12540.1">
    <property type="protein sequence ID" value="CJA12540.1"/>
    <property type="gene ID" value="WBGene00131744"/>
</dbReference>
<dbReference type="Gene3D" id="2.20.25.10">
    <property type="match status" value="1"/>
</dbReference>
<keyword evidence="3" id="KW-1185">Reference proteome</keyword>
<reference evidence="3" key="1">
    <citation type="submission" date="2010-08" db="EMBL/GenBank/DDBJ databases">
        <authorList>
            <consortium name="Caenorhabditis japonica Sequencing Consortium"/>
            <person name="Wilson R.K."/>
        </authorList>
    </citation>
    <scope>NUCLEOTIDE SEQUENCE [LARGE SCALE GENOMIC DNA]</scope>
    <source>
        <strain evidence="3">DF5081</strain>
    </source>
</reference>
<feature type="region of interest" description="Disordered" evidence="1">
    <location>
        <begin position="206"/>
        <end position="243"/>
    </location>
</feature>
<protein>
    <submittedName>
        <fullName evidence="2">Uncharacterized protein</fullName>
    </submittedName>
</protein>
<evidence type="ECO:0000313" key="2">
    <source>
        <dbReference type="EnsemblMetazoa" id="CJA12540.1"/>
    </source>
</evidence>
<proteinExistence type="predicted"/>
<accession>A0A8R1HUW9</accession>